<dbReference type="InterPro" id="IPR028347">
    <property type="entry name" value="START_dom_prot"/>
</dbReference>
<dbReference type="SUPFAM" id="SSF55961">
    <property type="entry name" value="Bet v1-like"/>
    <property type="match status" value="1"/>
</dbReference>
<dbReference type="EMBL" id="CP148074">
    <property type="protein sequence ID" value="WXL27481.1"/>
    <property type="molecule type" value="Genomic_DNA"/>
</dbReference>
<sequence>MRRSVSWLVGAVALVVAGVGHTDEGAWRLVKDEDGIKVYLQSVPGSKYQSYRGVTLIKAPIEKLVAMQEDVASACKWIHSCLKQALLKSEGDQSWLYSQFETPWPVQSRDAVFHVKTKREADGVVVRELAGESSYKPEEKGFVRVTSAQGYWRLKPTSEGVEVVYQMHTEPGGSVPGWLANSFVVDAPFNTLKAWRKAAE</sequence>
<dbReference type="Gene3D" id="3.30.530.20">
    <property type="match status" value="1"/>
</dbReference>
<evidence type="ECO:0000313" key="3">
    <source>
        <dbReference type="Proteomes" id="UP001476583"/>
    </source>
</evidence>
<feature type="domain" description="START" evidence="1">
    <location>
        <begin position="22"/>
        <end position="200"/>
    </location>
</feature>
<dbReference type="InterPro" id="IPR023393">
    <property type="entry name" value="START-like_dom_sf"/>
</dbReference>
<proteinExistence type="predicted"/>
<dbReference type="CDD" id="cd08876">
    <property type="entry name" value="START_1"/>
    <property type="match status" value="1"/>
</dbReference>
<dbReference type="PIRSF" id="PIRSF039033">
    <property type="entry name" value="START_dom"/>
    <property type="match status" value="1"/>
</dbReference>
<keyword evidence="3" id="KW-1185">Reference proteome</keyword>
<dbReference type="PANTHER" id="PTHR19308:SF14">
    <property type="entry name" value="START DOMAIN-CONTAINING PROTEIN"/>
    <property type="match status" value="1"/>
</dbReference>
<dbReference type="PROSITE" id="PS50848">
    <property type="entry name" value="START"/>
    <property type="match status" value="1"/>
</dbReference>
<accession>A0ABZ2RKF4</accession>
<name>A0ABZ2RKF4_ECTME</name>
<reference evidence="2 3" key="1">
    <citation type="submission" date="2024-03" db="EMBL/GenBank/DDBJ databases">
        <title>Complete genome of BD2.</title>
        <authorList>
            <person name="Cao G."/>
        </authorList>
    </citation>
    <scope>NUCLEOTIDE SEQUENCE [LARGE SCALE GENOMIC DNA]</scope>
    <source>
        <strain evidence="2 3">BD2</strain>
    </source>
</reference>
<dbReference type="InterPro" id="IPR002913">
    <property type="entry name" value="START_lipid-bd_dom"/>
</dbReference>
<protein>
    <submittedName>
        <fullName evidence="2">START domain-containing protein</fullName>
    </submittedName>
</protein>
<dbReference type="InterPro" id="IPR051213">
    <property type="entry name" value="START_lipid_transfer"/>
</dbReference>
<evidence type="ECO:0000313" key="2">
    <source>
        <dbReference type="EMBL" id="WXL27481.1"/>
    </source>
</evidence>
<evidence type="ECO:0000259" key="1">
    <source>
        <dbReference type="PROSITE" id="PS50848"/>
    </source>
</evidence>
<dbReference type="Pfam" id="PF01852">
    <property type="entry name" value="START"/>
    <property type="match status" value="1"/>
</dbReference>
<dbReference type="Proteomes" id="UP001476583">
    <property type="component" value="Chromosome"/>
</dbReference>
<dbReference type="PANTHER" id="PTHR19308">
    <property type="entry name" value="PHOSPHATIDYLCHOLINE TRANSFER PROTEIN"/>
    <property type="match status" value="1"/>
</dbReference>
<gene>
    <name evidence="2" type="ORF">WG219_08515</name>
</gene>
<organism evidence="2 3">
    <name type="scientific">Ectopseudomonas mendocina</name>
    <name type="common">Pseudomonas mendocina</name>
    <dbReference type="NCBI Taxonomy" id="300"/>
    <lineage>
        <taxon>Bacteria</taxon>
        <taxon>Pseudomonadati</taxon>
        <taxon>Pseudomonadota</taxon>
        <taxon>Gammaproteobacteria</taxon>
        <taxon>Pseudomonadales</taxon>
        <taxon>Pseudomonadaceae</taxon>
        <taxon>Ectopseudomonas</taxon>
    </lineage>
</organism>